<proteinExistence type="predicted"/>
<keyword evidence="3" id="KW-1185">Reference proteome</keyword>
<dbReference type="EMBL" id="JACXVP010000004">
    <property type="protein sequence ID" value="KAG5611502.1"/>
    <property type="molecule type" value="Genomic_DNA"/>
</dbReference>
<name>A0A9J5ZJP8_SOLCO</name>
<evidence type="ECO:0000313" key="2">
    <source>
        <dbReference type="EMBL" id="KAG5611502.1"/>
    </source>
</evidence>
<comment type="caution">
    <text evidence="2">The sequence shown here is derived from an EMBL/GenBank/DDBJ whole genome shotgun (WGS) entry which is preliminary data.</text>
</comment>
<dbReference type="Proteomes" id="UP000824120">
    <property type="component" value="Chromosome 4"/>
</dbReference>
<evidence type="ECO:0000256" key="1">
    <source>
        <dbReference type="SAM" id="MobiDB-lite"/>
    </source>
</evidence>
<evidence type="ECO:0000313" key="3">
    <source>
        <dbReference type="Proteomes" id="UP000824120"/>
    </source>
</evidence>
<feature type="compositionally biased region" description="Basic residues" evidence="1">
    <location>
        <begin position="60"/>
        <end position="70"/>
    </location>
</feature>
<sequence length="100" mass="11483">YSTKRLRSPIPEIFNEAFGEENNSEQQSLVLRISWTAKHLVKLVGPLGQRVMSQQEPSKRNKKEKKKKTFAKPGSLSFLANKKRRLLTTNEIAQAIECEK</sequence>
<feature type="region of interest" description="Disordered" evidence="1">
    <location>
        <begin position="50"/>
        <end position="71"/>
    </location>
</feature>
<dbReference type="AlphaFoldDB" id="A0A9J5ZJP8"/>
<feature type="non-terminal residue" evidence="2">
    <location>
        <position position="1"/>
    </location>
</feature>
<protein>
    <submittedName>
        <fullName evidence="2">Uncharacterized protein</fullName>
    </submittedName>
</protein>
<organism evidence="2 3">
    <name type="scientific">Solanum commersonii</name>
    <name type="common">Commerson's wild potato</name>
    <name type="synonym">Commerson's nightshade</name>
    <dbReference type="NCBI Taxonomy" id="4109"/>
    <lineage>
        <taxon>Eukaryota</taxon>
        <taxon>Viridiplantae</taxon>
        <taxon>Streptophyta</taxon>
        <taxon>Embryophyta</taxon>
        <taxon>Tracheophyta</taxon>
        <taxon>Spermatophyta</taxon>
        <taxon>Magnoliopsida</taxon>
        <taxon>eudicotyledons</taxon>
        <taxon>Gunneridae</taxon>
        <taxon>Pentapetalae</taxon>
        <taxon>asterids</taxon>
        <taxon>lamiids</taxon>
        <taxon>Solanales</taxon>
        <taxon>Solanaceae</taxon>
        <taxon>Solanoideae</taxon>
        <taxon>Solaneae</taxon>
        <taxon>Solanum</taxon>
    </lineage>
</organism>
<reference evidence="2 3" key="1">
    <citation type="submission" date="2020-09" db="EMBL/GenBank/DDBJ databases">
        <title>De no assembly of potato wild relative species, Solanum commersonii.</title>
        <authorList>
            <person name="Cho K."/>
        </authorList>
    </citation>
    <scope>NUCLEOTIDE SEQUENCE [LARGE SCALE GENOMIC DNA]</scope>
    <source>
        <strain evidence="2">LZ3.2</strain>
        <tissue evidence="2">Leaf</tissue>
    </source>
</reference>
<dbReference type="OrthoDB" id="1325214at2759"/>
<accession>A0A9J5ZJP8</accession>
<gene>
    <name evidence="2" type="ORF">H5410_022783</name>
</gene>